<dbReference type="PANTHER" id="PTHR43845:SF1">
    <property type="entry name" value="BLR5969 PROTEIN"/>
    <property type="match status" value="1"/>
</dbReference>
<evidence type="ECO:0000313" key="3">
    <source>
        <dbReference type="Proteomes" id="UP001208074"/>
    </source>
</evidence>
<dbReference type="AlphaFoldDB" id="A0AAW5VU58"/>
<dbReference type="InterPro" id="IPR042099">
    <property type="entry name" value="ANL_N_sf"/>
</dbReference>
<feature type="domain" description="AMP-dependent synthetase/ligase" evidence="1">
    <location>
        <begin position="139"/>
        <end position="273"/>
    </location>
</feature>
<evidence type="ECO:0000313" key="2">
    <source>
        <dbReference type="EMBL" id="MCX5567539.1"/>
    </source>
</evidence>
<dbReference type="InterPro" id="IPR000873">
    <property type="entry name" value="AMP-dep_synth/lig_dom"/>
</dbReference>
<sequence>MSKDHLTDRFERLRRLQQHAFENAPSVRAIFERANMTPDALRGIDDLTRLPVTTKDELLSLQREQPPFGGFLAADASAIKRVFVSPGPLYEPQLHADKTGHGFAEMFQRAGIGPGDKVLNTWAYHLFPAGLLLDDAITSTGATVIPSGPGSSEQQAQLVMELGITCICASTSFFITLIETLERLGHELPSAWKVRSAMLGGEMGDWMGKRRRLESKYGITTFSAYASGDFGLIGYEDPKVEGYLMHPDRMVQICDPKTGLPVPPGEAGEIVVTTLSEGWPLIRFGTGDIAIGLAETADGCVESISPLMGRVGQGIKVREVFIYPRNVDQVLVRTPAIPRAQLQVRLEGNREIAVLRAELESEALADGIWKDVSATFREQTRVKLDAVEWLKPGTLAADAPLLVDERGS</sequence>
<reference evidence="2" key="1">
    <citation type="submission" date="2022-11" db="EMBL/GenBank/DDBJ databases">
        <title>Biodiversity and phylogenetic relationships of bacteria.</title>
        <authorList>
            <person name="Machado R.A.R."/>
            <person name="Bhat A."/>
            <person name="Loulou A."/>
            <person name="Kallel S."/>
        </authorList>
    </citation>
    <scope>NUCLEOTIDE SEQUENCE</scope>
    <source>
        <strain evidence="2">DSM 16503</strain>
    </source>
</reference>
<dbReference type="Proteomes" id="UP001208074">
    <property type="component" value="Unassembled WGS sequence"/>
</dbReference>
<comment type="caution">
    <text evidence="2">The sequence shown here is derived from an EMBL/GenBank/DDBJ whole genome shotgun (WGS) entry which is preliminary data.</text>
</comment>
<dbReference type="Gene3D" id="3.40.50.12780">
    <property type="entry name" value="N-terminal domain of ligase-like"/>
    <property type="match status" value="1"/>
</dbReference>
<proteinExistence type="predicted"/>
<dbReference type="SUPFAM" id="SSF56801">
    <property type="entry name" value="Acetyl-CoA synthetase-like"/>
    <property type="match status" value="1"/>
</dbReference>
<protein>
    <submittedName>
        <fullName evidence="2">AMP-binding protein</fullName>
    </submittedName>
</protein>
<dbReference type="RefSeq" id="WP_035275467.1">
    <property type="nucleotide sequence ID" value="NZ_JAPKNB010000025.1"/>
</dbReference>
<name>A0AAW5VU58_9BURK</name>
<accession>A0AAW5VU58</accession>
<dbReference type="Pfam" id="PF00501">
    <property type="entry name" value="AMP-binding"/>
    <property type="match status" value="1"/>
</dbReference>
<gene>
    <name evidence="2" type="ORF">OSH02_19390</name>
</gene>
<dbReference type="EMBL" id="JAPKNB010000025">
    <property type="protein sequence ID" value="MCX5567539.1"/>
    <property type="molecule type" value="Genomic_DNA"/>
</dbReference>
<dbReference type="PANTHER" id="PTHR43845">
    <property type="entry name" value="BLR5969 PROTEIN"/>
    <property type="match status" value="1"/>
</dbReference>
<organism evidence="2 3">
    <name type="scientific">Alcaligenes phenolicus</name>
    <dbReference type="NCBI Taxonomy" id="232846"/>
    <lineage>
        <taxon>Bacteria</taxon>
        <taxon>Pseudomonadati</taxon>
        <taxon>Pseudomonadota</taxon>
        <taxon>Betaproteobacteria</taxon>
        <taxon>Burkholderiales</taxon>
        <taxon>Alcaligenaceae</taxon>
        <taxon>Alcaligenes</taxon>
    </lineage>
</organism>
<evidence type="ECO:0000259" key="1">
    <source>
        <dbReference type="Pfam" id="PF00501"/>
    </source>
</evidence>